<comment type="caution">
    <text evidence="1">The sequence shown here is derived from an EMBL/GenBank/DDBJ whole genome shotgun (WGS) entry which is preliminary data.</text>
</comment>
<dbReference type="EMBL" id="FCOE02000068">
    <property type="protein sequence ID" value="SAL01571.1"/>
    <property type="molecule type" value="Genomic_DNA"/>
</dbReference>
<keyword evidence="2" id="KW-1185">Reference proteome</keyword>
<proteinExistence type="predicted"/>
<reference evidence="1" key="1">
    <citation type="submission" date="2016-01" db="EMBL/GenBank/DDBJ databases">
        <authorList>
            <person name="Peeters C."/>
        </authorList>
    </citation>
    <scope>NUCLEOTIDE SEQUENCE [LARGE SCALE GENOMIC DNA]</scope>
    <source>
        <strain evidence="1">LMG 29323</strain>
    </source>
</reference>
<dbReference type="RefSeq" id="WP_061180325.1">
    <property type="nucleotide sequence ID" value="NZ_FCOE02000068.1"/>
</dbReference>
<accession>A0A158E3U6</accession>
<organism evidence="1 2">
    <name type="scientific">Caballeronia pedi</name>
    <dbReference type="NCBI Taxonomy" id="1777141"/>
    <lineage>
        <taxon>Bacteria</taxon>
        <taxon>Pseudomonadati</taxon>
        <taxon>Pseudomonadota</taxon>
        <taxon>Betaproteobacteria</taxon>
        <taxon>Burkholderiales</taxon>
        <taxon>Burkholderiaceae</taxon>
        <taxon>Caballeronia</taxon>
    </lineage>
</organism>
<evidence type="ECO:0000313" key="1">
    <source>
        <dbReference type="EMBL" id="SAL01571.1"/>
    </source>
</evidence>
<dbReference type="STRING" id="1777141.AWB80_08156"/>
<dbReference type="OrthoDB" id="2045521at2"/>
<sequence>MNTKEIAAAITGATYPLRISKEISAAAQANGIVIVCGESDDNMAFASAIRDEVGCYDGGTAYLTSDGLLTNECDDEDCPHFAKLKEKAATIEALWCEEGDYSWTFKTDIPHETFEIVEDGGPFCRGIVFALKDVPA</sequence>
<dbReference type="Proteomes" id="UP000054911">
    <property type="component" value="Unassembled WGS sequence"/>
</dbReference>
<evidence type="ECO:0000313" key="2">
    <source>
        <dbReference type="Proteomes" id="UP000054911"/>
    </source>
</evidence>
<name>A0A158E3U6_9BURK</name>
<protein>
    <submittedName>
        <fullName evidence="1">Uncharacterized protein</fullName>
    </submittedName>
</protein>
<dbReference type="AlphaFoldDB" id="A0A158E3U6"/>
<gene>
    <name evidence="1" type="ORF">AWB80_08156</name>
</gene>